<dbReference type="InterPro" id="IPR006860">
    <property type="entry name" value="FecR"/>
</dbReference>
<evidence type="ECO:0000313" key="4">
    <source>
        <dbReference type="EMBL" id="AEL28380.1"/>
    </source>
</evidence>
<dbReference type="HOGENOM" id="CLU_050192_2_1_10"/>
<dbReference type="OrthoDB" id="1099916at2"/>
<keyword evidence="1" id="KW-1133">Transmembrane helix</keyword>
<dbReference type="Gene3D" id="2.60.120.1440">
    <property type="match status" value="1"/>
</dbReference>
<evidence type="ECO:0000259" key="3">
    <source>
        <dbReference type="Pfam" id="PF16344"/>
    </source>
</evidence>
<name>G0J4E0_CYCMS</name>
<dbReference type="GO" id="GO:0016989">
    <property type="term" value="F:sigma factor antagonist activity"/>
    <property type="evidence" value="ECO:0007669"/>
    <property type="project" value="TreeGrafter"/>
</dbReference>
<dbReference type="STRING" id="880070.Cycma_4694"/>
<evidence type="ECO:0000256" key="1">
    <source>
        <dbReference type="SAM" id="Phobius"/>
    </source>
</evidence>
<dbReference type="EMBL" id="CP002955">
    <property type="protein sequence ID" value="AEL28380.1"/>
    <property type="molecule type" value="Genomic_DNA"/>
</dbReference>
<dbReference type="InterPro" id="IPR012373">
    <property type="entry name" value="Ferrdict_sens_TM"/>
</dbReference>
<gene>
    <name evidence="4" type="ordered locus">Cycma_4694</name>
</gene>
<keyword evidence="1" id="KW-0812">Transmembrane</keyword>
<dbReference type="eggNOG" id="COG3712">
    <property type="taxonomic scope" value="Bacteria"/>
</dbReference>
<accession>G0J4E0</accession>
<evidence type="ECO:0000259" key="2">
    <source>
        <dbReference type="Pfam" id="PF04773"/>
    </source>
</evidence>
<feature type="domain" description="Protein FecR C-terminal" evidence="3">
    <location>
        <begin position="258"/>
        <end position="323"/>
    </location>
</feature>
<keyword evidence="5" id="KW-1185">Reference proteome</keyword>
<dbReference type="Pfam" id="PF04773">
    <property type="entry name" value="FecR"/>
    <property type="match status" value="1"/>
</dbReference>
<dbReference type="Proteomes" id="UP000001635">
    <property type="component" value="Chromosome"/>
</dbReference>
<dbReference type="PIRSF" id="PIRSF018266">
    <property type="entry name" value="FecR"/>
    <property type="match status" value="1"/>
</dbReference>
<sequence>MDKEKIKRFLNGLSSKEEELEIAKWLEENNSNKEINTIFEDSWEESGNTIHADTSKKHLWEKIDQKTGNKTNVKKGQRKFSFLKSAAVWLLLAGFLVLSAKVVWENNKEEGEQVVLTEWVEKSVPSGEKLLLTLPDKSKVLVNSNSKIKFPTSFEKNSREVYLEGEAFFEVKKDSDRPFFVFSGELTTEVLGTSFNINSRLERTKIALLEGKVKVKNGTEEAFLSPGEMVDDGFNGSGKLEVTSFIYAKEMGWKDGQIKFRKKPLKAILQQLEDWYGVKFEHEKNINLDRTVTGTFQNDNLDNLLSGLGFTMNFNHTIDNKYVKLNSN</sequence>
<dbReference type="InterPro" id="IPR032508">
    <property type="entry name" value="FecR_C"/>
</dbReference>
<dbReference type="KEGG" id="cmr:Cycma_4694"/>
<reference evidence="5" key="1">
    <citation type="submission" date="2011-07" db="EMBL/GenBank/DDBJ databases">
        <title>The complete genome of Cyclobacterium marinum DSM 745.</title>
        <authorList>
            <person name="Lucas S."/>
            <person name="Han J."/>
            <person name="Lapidus A."/>
            <person name="Bruce D."/>
            <person name="Goodwin L."/>
            <person name="Pitluck S."/>
            <person name="Peters L."/>
            <person name="Kyrpides N."/>
            <person name="Mavromatis K."/>
            <person name="Ivanova N."/>
            <person name="Ovchinnikova G."/>
            <person name="Chertkov O."/>
            <person name="Detter J.C."/>
            <person name="Tapia R."/>
            <person name="Han C."/>
            <person name="Land M."/>
            <person name="Hauser L."/>
            <person name="Markowitz V."/>
            <person name="Cheng J.-F."/>
            <person name="Hugenholtz P."/>
            <person name="Woyke T."/>
            <person name="Wu D."/>
            <person name="Tindall B."/>
            <person name="Schuetze A."/>
            <person name="Brambilla E."/>
            <person name="Klenk H.-P."/>
            <person name="Eisen J.A."/>
        </authorList>
    </citation>
    <scope>NUCLEOTIDE SEQUENCE [LARGE SCALE GENOMIC DNA]</scope>
    <source>
        <strain evidence="5">ATCC 25205 / DSM 745 / LMG 13164 / NCIMB 1802</strain>
    </source>
</reference>
<protein>
    <submittedName>
        <fullName evidence="4">Anti-FecI sigma factor, FecR</fullName>
    </submittedName>
</protein>
<feature type="transmembrane region" description="Helical" evidence="1">
    <location>
        <begin position="82"/>
        <end position="104"/>
    </location>
</feature>
<keyword evidence="1" id="KW-0472">Membrane</keyword>
<dbReference type="PANTHER" id="PTHR30273">
    <property type="entry name" value="PERIPLASMIC SIGNAL SENSOR AND SIGMA FACTOR ACTIVATOR FECR-RELATED"/>
    <property type="match status" value="1"/>
</dbReference>
<feature type="domain" description="FecR protein" evidence="2">
    <location>
        <begin position="125"/>
        <end position="214"/>
    </location>
</feature>
<dbReference type="Gene3D" id="3.55.50.30">
    <property type="match status" value="1"/>
</dbReference>
<proteinExistence type="predicted"/>
<organism evidence="4 5">
    <name type="scientific">Cyclobacterium marinum (strain ATCC 25205 / DSM 745 / LMG 13164 / NCIMB 1802)</name>
    <name type="common">Flectobacillus marinus</name>
    <dbReference type="NCBI Taxonomy" id="880070"/>
    <lineage>
        <taxon>Bacteria</taxon>
        <taxon>Pseudomonadati</taxon>
        <taxon>Bacteroidota</taxon>
        <taxon>Cytophagia</taxon>
        <taxon>Cytophagales</taxon>
        <taxon>Cyclobacteriaceae</taxon>
        <taxon>Cyclobacterium</taxon>
    </lineage>
</organism>
<dbReference type="PANTHER" id="PTHR30273:SF2">
    <property type="entry name" value="PROTEIN FECR"/>
    <property type="match status" value="1"/>
</dbReference>
<dbReference type="RefSeq" id="WP_014022660.1">
    <property type="nucleotide sequence ID" value="NC_015914.1"/>
</dbReference>
<dbReference type="AlphaFoldDB" id="G0J4E0"/>
<evidence type="ECO:0000313" key="5">
    <source>
        <dbReference type="Proteomes" id="UP000001635"/>
    </source>
</evidence>
<dbReference type="Pfam" id="PF16344">
    <property type="entry name" value="FecR_C"/>
    <property type="match status" value="1"/>
</dbReference>